<evidence type="ECO:0000256" key="4">
    <source>
        <dbReference type="ARBA" id="ARBA00022692"/>
    </source>
</evidence>
<keyword evidence="5" id="KW-0653">Protein transport</keyword>
<dbReference type="GO" id="GO:0006605">
    <property type="term" value="P:protein targeting"/>
    <property type="evidence" value="ECO:0007669"/>
    <property type="project" value="InterPro"/>
</dbReference>
<keyword evidence="3" id="KW-0813">Transport</keyword>
<dbReference type="GO" id="GO:0016020">
    <property type="term" value="C:membrane"/>
    <property type="evidence" value="ECO:0007669"/>
    <property type="project" value="UniProtKB-SubCell"/>
</dbReference>
<dbReference type="GO" id="GO:0006886">
    <property type="term" value="P:intracellular protein transport"/>
    <property type="evidence" value="ECO:0007669"/>
    <property type="project" value="InterPro"/>
</dbReference>
<evidence type="ECO:0000256" key="1">
    <source>
        <dbReference type="ARBA" id="ARBA00004370"/>
    </source>
</evidence>
<keyword evidence="6 9" id="KW-1133">Transmembrane helix</keyword>
<dbReference type="InterPro" id="IPR001901">
    <property type="entry name" value="Translocase_SecE/Sec61-g"/>
</dbReference>
<proteinExistence type="inferred from homology"/>
<dbReference type="PANTHER" id="PTHR37247">
    <property type="entry name" value="TRANSMEMBRANE PROTEIN"/>
    <property type="match status" value="1"/>
</dbReference>
<accession>A0A0A9AGI3</accession>
<dbReference type="AlphaFoldDB" id="A0A0A9AGI3"/>
<evidence type="ECO:0000313" key="11">
    <source>
        <dbReference type="EMBL" id="JAD50261.1"/>
    </source>
</evidence>
<organism evidence="11">
    <name type="scientific">Arundo donax</name>
    <name type="common">Giant reed</name>
    <name type="synonym">Donax arundinaceus</name>
    <dbReference type="NCBI Taxonomy" id="35708"/>
    <lineage>
        <taxon>Eukaryota</taxon>
        <taxon>Viridiplantae</taxon>
        <taxon>Streptophyta</taxon>
        <taxon>Embryophyta</taxon>
        <taxon>Tracheophyta</taxon>
        <taxon>Spermatophyta</taxon>
        <taxon>Magnoliopsida</taxon>
        <taxon>Liliopsida</taxon>
        <taxon>Poales</taxon>
        <taxon>Poaceae</taxon>
        <taxon>PACMAD clade</taxon>
        <taxon>Arundinoideae</taxon>
        <taxon>Arundineae</taxon>
        <taxon>Arundo</taxon>
    </lineage>
</organism>
<feature type="transmembrane region" description="Helical" evidence="9">
    <location>
        <begin position="124"/>
        <end position="149"/>
    </location>
</feature>
<protein>
    <submittedName>
        <fullName evidence="11">Uncharacterized protein</fullName>
    </submittedName>
</protein>
<comment type="subcellular location">
    <subcellularLocation>
        <location evidence="1">Membrane</location>
    </subcellularLocation>
</comment>
<name>A0A0A9AGI3_ARUDO</name>
<keyword evidence="4 9" id="KW-0812">Transmembrane</keyword>
<evidence type="ECO:0000256" key="2">
    <source>
        <dbReference type="ARBA" id="ARBA00008274"/>
    </source>
</evidence>
<evidence type="ECO:0000256" key="10">
    <source>
        <dbReference type="SAM" id="SignalP"/>
    </source>
</evidence>
<feature type="signal peptide" evidence="10">
    <location>
        <begin position="1"/>
        <end position="23"/>
    </location>
</feature>
<evidence type="ECO:0000256" key="6">
    <source>
        <dbReference type="ARBA" id="ARBA00022989"/>
    </source>
</evidence>
<keyword evidence="8 9" id="KW-0472">Membrane</keyword>
<evidence type="ECO:0000256" key="8">
    <source>
        <dbReference type="ARBA" id="ARBA00023136"/>
    </source>
</evidence>
<reference evidence="11" key="1">
    <citation type="submission" date="2014-09" db="EMBL/GenBank/DDBJ databases">
        <authorList>
            <person name="Magalhaes I.L.F."/>
            <person name="Oliveira U."/>
            <person name="Santos F.R."/>
            <person name="Vidigal T.H.D.A."/>
            <person name="Brescovit A.D."/>
            <person name="Santos A.J."/>
        </authorList>
    </citation>
    <scope>NUCLEOTIDE SEQUENCE</scope>
    <source>
        <tissue evidence="11">Shoot tissue taken approximately 20 cm above the soil surface</tissue>
    </source>
</reference>
<reference evidence="11" key="2">
    <citation type="journal article" date="2015" name="Data Brief">
        <title>Shoot transcriptome of the giant reed, Arundo donax.</title>
        <authorList>
            <person name="Barrero R.A."/>
            <person name="Guerrero F.D."/>
            <person name="Moolhuijzen P."/>
            <person name="Goolsby J.A."/>
            <person name="Tidwell J."/>
            <person name="Bellgard S.E."/>
            <person name="Bellgard M.I."/>
        </authorList>
    </citation>
    <scope>NUCLEOTIDE SEQUENCE</scope>
    <source>
        <tissue evidence="11">Shoot tissue taken approximately 20 cm above the soil surface</tissue>
    </source>
</reference>
<sequence length="153" mass="16828">MATPAVSALAPLAGWSLLPRCNAAPICGQRRPSLLKVAKSQIGVRRFVPASLRKCAAASNHVRQELRASEYPFDDDEPLWLAVVKDLAVDLKGLVAFLAEQPRQLKYLEWPGFQNTLKTATLTLVLVVLFIIVLSTVDAALCYMLAWLLRKSA</sequence>
<dbReference type="Pfam" id="PF00584">
    <property type="entry name" value="SecE"/>
    <property type="match status" value="1"/>
</dbReference>
<keyword evidence="10" id="KW-0732">Signal</keyword>
<comment type="similarity">
    <text evidence="2">Belongs to the SecE/SEC61-gamma family.</text>
</comment>
<feature type="chain" id="PRO_5002042616" evidence="10">
    <location>
        <begin position="24"/>
        <end position="153"/>
    </location>
</feature>
<evidence type="ECO:0000256" key="5">
    <source>
        <dbReference type="ARBA" id="ARBA00022927"/>
    </source>
</evidence>
<evidence type="ECO:0000256" key="9">
    <source>
        <dbReference type="SAM" id="Phobius"/>
    </source>
</evidence>
<dbReference type="PANTHER" id="PTHR37247:SF1">
    <property type="entry name" value="TRANSMEMBRANE PROTEIN"/>
    <property type="match status" value="1"/>
</dbReference>
<evidence type="ECO:0000256" key="7">
    <source>
        <dbReference type="ARBA" id="ARBA00023010"/>
    </source>
</evidence>
<dbReference type="EMBL" id="GBRH01247634">
    <property type="protein sequence ID" value="JAD50261.1"/>
    <property type="molecule type" value="Transcribed_RNA"/>
</dbReference>
<dbReference type="HAMAP" id="MF_00422">
    <property type="entry name" value="SecE"/>
    <property type="match status" value="1"/>
</dbReference>
<keyword evidence="7" id="KW-0811">Translocation</keyword>
<evidence type="ECO:0000256" key="3">
    <source>
        <dbReference type="ARBA" id="ARBA00022448"/>
    </source>
</evidence>